<dbReference type="InterPro" id="IPR006311">
    <property type="entry name" value="TAT_signal"/>
</dbReference>
<name>A0ABP6SNQ6_9ACTN</name>
<dbReference type="Gene3D" id="3.40.33.10">
    <property type="entry name" value="CAP"/>
    <property type="match status" value="1"/>
</dbReference>
<evidence type="ECO:0000313" key="4">
    <source>
        <dbReference type="EMBL" id="GAA3380571.1"/>
    </source>
</evidence>
<reference evidence="4" key="1">
    <citation type="journal article" date="2014" name="Int. J. Syst. Evol. Microbiol.">
        <title>Complete genome of a new Firmicutes species belonging to the dominant human colonic microbiota ('Ruminococcus bicirculans') reveals two chromosomes and a selective capacity to utilize plant glucans.</title>
        <authorList>
            <consortium name="NISC Comparative Sequencing Program"/>
            <person name="Wegmann U."/>
            <person name="Louis P."/>
            <person name="Goesmann A."/>
            <person name="Henrissat B."/>
            <person name="Duncan S.H."/>
            <person name="Flint H.J."/>
        </authorList>
    </citation>
    <scope>NUCLEOTIDE SEQUENCE</scope>
    <source>
        <strain evidence="4">JCM 9651</strain>
    </source>
</reference>
<reference evidence="5" key="2">
    <citation type="journal article" date="2019" name="Int. J. Syst. Evol. Microbiol.">
        <title>The Global Catalogue of Microorganisms (GCM) 10K type strain sequencing project: providing services to taxonomists for standard genome sequencing and annotation.</title>
        <authorList>
            <consortium name="The Broad Institute Genomics Platform"/>
            <consortium name="The Broad Institute Genome Sequencing Center for Infectious Disease"/>
            <person name="Wu L."/>
            <person name="Ma J."/>
        </authorList>
    </citation>
    <scope>NUCLEOTIDE SEQUENCE [LARGE SCALE GENOMIC DNA]</scope>
    <source>
        <strain evidence="5">JCM 9651</strain>
    </source>
</reference>
<dbReference type="PANTHER" id="PTHR31157:SF1">
    <property type="entry name" value="SCP DOMAIN-CONTAINING PROTEIN"/>
    <property type="match status" value="1"/>
</dbReference>
<keyword evidence="5" id="KW-1185">Reference proteome</keyword>
<reference evidence="4" key="3">
    <citation type="submission" date="2023-12" db="EMBL/GenBank/DDBJ databases">
        <authorList>
            <person name="Sun Q."/>
            <person name="Inoue M."/>
        </authorList>
    </citation>
    <scope>NUCLEOTIDE SEQUENCE</scope>
    <source>
        <strain evidence="4">JCM 9651</strain>
    </source>
</reference>
<accession>A0ABP6SNQ6</accession>
<dbReference type="InterPro" id="IPR035940">
    <property type="entry name" value="CAP_sf"/>
</dbReference>
<feature type="chain" id="PRO_5045029805" description="SCP domain-containing protein" evidence="1">
    <location>
        <begin position="34"/>
        <end position="191"/>
    </location>
</feature>
<feature type="signal peptide" evidence="1">
    <location>
        <begin position="1"/>
        <end position="33"/>
    </location>
</feature>
<evidence type="ECO:0000256" key="1">
    <source>
        <dbReference type="SAM" id="SignalP"/>
    </source>
</evidence>
<keyword evidence="1" id="KW-0732">Signal</keyword>
<evidence type="ECO:0000313" key="3">
    <source>
        <dbReference type="EMBL" id="GAA3367126.1"/>
    </source>
</evidence>
<evidence type="ECO:0000259" key="2">
    <source>
        <dbReference type="Pfam" id="PF00188"/>
    </source>
</evidence>
<dbReference type="Pfam" id="PF00188">
    <property type="entry name" value="CAP"/>
    <property type="match status" value="1"/>
</dbReference>
<dbReference type="PROSITE" id="PS51318">
    <property type="entry name" value="TAT"/>
    <property type="match status" value="1"/>
</dbReference>
<gene>
    <name evidence="3" type="ORF">GCM10020367_00100</name>
    <name evidence="4" type="ORF">GCM10020367_68740</name>
</gene>
<organism evidence="4 5">
    <name type="scientific">Streptomyces sannanensis</name>
    <dbReference type="NCBI Taxonomy" id="285536"/>
    <lineage>
        <taxon>Bacteria</taxon>
        <taxon>Bacillati</taxon>
        <taxon>Actinomycetota</taxon>
        <taxon>Actinomycetes</taxon>
        <taxon>Kitasatosporales</taxon>
        <taxon>Streptomycetaceae</taxon>
        <taxon>Streptomyces</taxon>
    </lineage>
</organism>
<sequence>MTTSHPRRRARRIAVAVCALTATLTAIAPTASAAPTPPAAPATTTAEAAREYYPNVDWIVCEVNKTRKAKDLPGLLVSDQASNVARSHTQDMSRMGKLTSVGSDGRDLRTRLSDAGIFSNYIAEYMFYGYNHDGYFADMATDPDPHNAFYKDLMSADIAAIGIGYHNRYWDVDLVGPHRRLDTRPAACTGE</sequence>
<proteinExistence type="predicted"/>
<feature type="domain" description="SCP" evidence="2">
    <location>
        <begin position="62"/>
        <end position="167"/>
    </location>
</feature>
<dbReference type="EMBL" id="BAAAYL010000001">
    <property type="protein sequence ID" value="GAA3380571.1"/>
    <property type="molecule type" value="Genomic_DNA"/>
</dbReference>
<evidence type="ECO:0000313" key="5">
    <source>
        <dbReference type="Proteomes" id="UP001499990"/>
    </source>
</evidence>
<dbReference type="InterPro" id="IPR014044">
    <property type="entry name" value="CAP_dom"/>
</dbReference>
<dbReference type="Proteomes" id="UP001499990">
    <property type="component" value="Unassembled WGS sequence"/>
</dbReference>
<dbReference type="RefSeq" id="WP_345033587.1">
    <property type="nucleotide sequence ID" value="NZ_BAAAYL010000001.1"/>
</dbReference>
<dbReference type="PANTHER" id="PTHR31157">
    <property type="entry name" value="SCP DOMAIN-CONTAINING PROTEIN"/>
    <property type="match status" value="1"/>
</dbReference>
<comment type="caution">
    <text evidence="4">The sequence shown here is derived from an EMBL/GenBank/DDBJ whole genome shotgun (WGS) entry which is preliminary data.</text>
</comment>
<protein>
    <recommendedName>
        <fullName evidence="2">SCP domain-containing protein</fullName>
    </recommendedName>
</protein>
<dbReference type="SUPFAM" id="SSF55797">
    <property type="entry name" value="PR-1-like"/>
    <property type="match status" value="1"/>
</dbReference>
<dbReference type="EMBL" id="BAAAYL010000001">
    <property type="protein sequence ID" value="GAA3367126.1"/>
    <property type="molecule type" value="Genomic_DNA"/>
</dbReference>